<evidence type="ECO:0000256" key="2">
    <source>
        <dbReference type="ARBA" id="ARBA00009942"/>
    </source>
</evidence>
<sequence length="160" mass="17134">MPAPVPGGLSPDCIPDIVYYSSSSENTVRFIDRLGLPAKRIPISPKDENPVIDRPFVLICPTYADGEGRGAVPKQVIRLLNDPANRALITGVIGTGNRNFGTLFASSGDVIARKCNVPLLYKFELAGFDDDIARVRSGLEKMGRKLGLTETGNAPCSTMG</sequence>
<protein>
    <recommendedName>
        <fullName evidence="3">Protein NrdI</fullName>
    </recommendedName>
</protein>
<dbReference type="NCBIfam" id="TIGR00333">
    <property type="entry name" value="nrdI"/>
    <property type="match status" value="1"/>
</dbReference>
<comment type="function">
    <text evidence="1 3">Probably involved in ribonucleotide reductase function.</text>
</comment>
<dbReference type="EMBL" id="FORY01000015">
    <property type="protein sequence ID" value="SFJ94066.1"/>
    <property type="molecule type" value="Genomic_DNA"/>
</dbReference>
<dbReference type="GeneID" id="98666334"/>
<dbReference type="HAMAP" id="MF_00128">
    <property type="entry name" value="NrdI"/>
    <property type="match status" value="1"/>
</dbReference>
<evidence type="ECO:0000313" key="5">
    <source>
        <dbReference type="Proteomes" id="UP000183299"/>
    </source>
</evidence>
<accession>A0A1I3VIA8</accession>
<dbReference type="InterPro" id="IPR004465">
    <property type="entry name" value="RNR_NrdI"/>
</dbReference>
<dbReference type="SUPFAM" id="SSF52218">
    <property type="entry name" value="Flavoproteins"/>
    <property type="match status" value="1"/>
</dbReference>
<gene>
    <name evidence="3" type="primary">nrdI</name>
    <name evidence="4" type="ORF">SAMN04488138_11528</name>
</gene>
<dbReference type="InterPro" id="IPR029039">
    <property type="entry name" value="Flavoprotein-like_sf"/>
</dbReference>
<evidence type="ECO:0000313" key="4">
    <source>
        <dbReference type="EMBL" id="SFJ94066.1"/>
    </source>
</evidence>
<dbReference type="PANTHER" id="PTHR37297">
    <property type="entry name" value="PROTEIN NRDI"/>
    <property type="match status" value="1"/>
</dbReference>
<dbReference type="RefSeq" id="WP_066602629.1">
    <property type="nucleotide sequence ID" value="NZ_FORY01000015.1"/>
</dbReference>
<dbReference type="AlphaFoldDB" id="A0A1I3VIA8"/>
<dbReference type="InterPro" id="IPR020852">
    <property type="entry name" value="RNR_Ib_NrdI_bac"/>
</dbReference>
<keyword evidence="5" id="KW-1185">Reference proteome</keyword>
<dbReference type="Pfam" id="PF07972">
    <property type="entry name" value="Flavodoxin_NdrI"/>
    <property type="match status" value="1"/>
</dbReference>
<dbReference type="Gene3D" id="3.40.50.360">
    <property type="match status" value="1"/>
</dbReference>
<organism evidence="4 5">
    <name type="scientific">Celeribacter halophilus</name>
    <dbReference type="NCBI Taxonomy" id="576117"/>
    <lineage>
        <taxon>Bacteria</taxon>
        <taxon>Pseudomonadati</taxon>
        <taxon>Pseudomonadota</taxon>
        <taxon>Alphaproteobacteria</taxon>
        <taxon>Rhodobacterales</taxon>
        <taxon>Roseobacteraceae</taxon>
        <taxon>Celeribacter</taxon>
    </lineage>
</organism>
<dbReference type="Proteomes" id="UP000183299">
    <property type="component" value="Unassembled WGS sequence"/>
</dbReference>
<dbReference type="PIRSF" id="PIRSF005087">
    <property type="entry name" value="NrdI"/>
    <property type="match status" value="1"/>
</dbReference>
<comment type="similarity">
    <text evidence="2 3">Belongs to the NrdI family.</text>
</comment>
<dbReference type="STRING" id="576117.SAMN04488138_11528"/>
<reference evidence="4" key="1">
    <citation type="submission" date="2016-10" db="EMBL/GenBank/DDBJ databases">
        <authorList>
            <person name="de Groot N.N."/>
        </authorList>
    </citation>
    <scope>NUCLEOTIDE SEQUENCE [LARGE SCALE GENOMIC DNA]</scope>
    <source>
        <strain evidence="4">CGMCC 1.8891</strain>
    </source>
</reference>
<evidence type="ECO:0000256" key="1">
    <source>
        <dbReference type="ARBA" id="ARBA00003999"/>
    </source>
</evidence>
<dbReference type="GO" id="GO:0010181">
    <property type="term" value="F:FMN binding"/>
    <property type="evidence" value="ECO:0007669"/>
    <property type="project" value="InterPro"/>
</dbReference>
<dbReference type="PANTHER" id="PTHR37297:SF1">
    <property type="entry name" value="PROTEIN NRDI"/>
    <property type="match status" value="1"/>
</dbReference>
<evidence type="ECO:0000256" key="3">
    <source>
        <dbReference type="HAMAP-Rule" id="MF_00128"/>
    </source>
</evidence>
<proteinExistence type="inferred from homology"/>
<name>A0A1I3VIA8_9RHOB</name>